<comment type="caution">
    <text evidence="3">The sequence shown here is derived from an EMBL/GenBank/DDBJ whole genome shotgun (WGS) entry which is preliminary data.</text>
</comment>
<keyword evidence="4" id="KW-1185">Reference proteome</keyword>
<keyword evidence="2" id="KW-1133">Transmembrane helix</keyword>
<reference evidence="3 4" key="1">
    <citation type="submission" date="2024-04" db="EMBL/GenBank/DDBJ databases">
        <title>Human intestinal bacterial collection.</title>
        <authorList>
            <person name="Pauvert C."/>
            <person name="Hitch T.C.A."/>
            <person name="Clavel T."/>
        </authorList>
    </citation>
    <scope>NUCLEOTIDE SEQUENCE [LARGE SCALE GENOMIC DNA]</scope>
    <source>
        <strain evidence="3 4">CLA-AA-H236</strain>
    </source>
</reference>
<keyword evidence="2" id="KW-0472">Membrane</keyword>
<feature type="compositionally biased region" description="Basic and acidic residues" evidence="1">
    <location>
        <begin position="78"/>
        <end position="91"/>
    </location>
</feature>
<feature type="region of interest" description="Disordered" evidence="1">
    <location>
        <begin position="71"/>
        <end position="91"/>
    </location>
</feature>
<organism evidence="3 4">
    <name type="scientific">Faecalibacterium longum</name>
    <dbReference type="NCBI Taxonomy" id="1851428"/>
    <lineage>
        <taxon>Bacteria</taxon>
        <taxon>Bacillati</taxon>
        <taxon>Bacillota</taxon>
        <taxon>Clostridia</taxon>
        <taxon>Eubacteriales</taxon>
        <taxon>Oscillospiraceae</taxon>
        <taxon>Faecalibacterium</taxon>
    </lineage>
</organism>
<sequence length="91" mass="10355">MRIKSGVWYWLAVASGAVGMLYALGFAGSIEALGVISDTDFITAMVLLLLALFFVQLGDHAAEREAQRRRYIDRRHARPEEPEYRQNRRDA</sequence>
<gene>
    <name evidence="3" type="ORF">AAAU72_06195</name>
</gene>
<keyword evidence="2" id="KW-0812">Transmembrane</keyword>
<dbReference type="RefSeq" id="WP_227623320.1">
    <property type="nucleotide sequence ID" value="NZ_JBBNIB010000106.1"/>
</dbReference>
<evidence type="ECO:0000313" key="3">
    <source>
        <dbReference type="EMBL" id="MEQ2687768.1"/>
    </source>
</evidence>
<proteinExistence type="predicted"/>
<dbReference type="EMBL" id="JBBNIB010000106">
    <property type="protein sequence ID" value="MEQ2687768.1"/>
    <property type="molecule type" value="Genomic_DNA"/>
</dbReference>
<evidence type="ECO:0000256" key="2">
    <source>
        <dbReference type="SAM" id="Phobius"/>
    </source>
</evidence>
<evidence type="ECO:0000256" key="1">
    <source>
        <dbReference type="SAM" id="MobiDB-lite"/>
    </source>
</evidence>
<feature type="transmembrane region" description="Helical" evidence="2">
    <location>
        <begin position="7"/>
        <end position="29"/>
    </location>
</feature>
<dbReference type="Proteomes" id="UP001439984">
    <property type="component" value="Unassembled WGS sequence"/>
</dbReference>
<name>A0ABV1IMD9_9FIRM</name>
<accession>A0ABV1IMD9</accession>
<evidence type="ECO:0000313" key="4">
    <source>
        <dbReference type="Proteomes" id="UP001439984"/>
    </source>
</evidence>
<protein>
    <submittedName>
        <fullName evidence="3">Uncharacterized protein</fullName>
    </submittedName>
</protein>
<feature type="transmembrane region" description="Helical" evidence="2">
    <location>
        <begin position="41"/>
        <end position="62"/>
    </location>
</feature>